<dbReference type="InterPro" id="IPR013783">
    <property type="entry name" value="Ig-like_fold"/>
</dbReference>
<feature type="domain" description="Dystroglycan-type cadherin-like" evidence="5">
    <location>
        <begin position="411"/>
        <end position="495"/>
    </location>
</feature>
<dbReference type="EMBL" id="MARB01000012">
    <property type="protein sequence ID" value="ODJ87393.1"/>
    <property type="molecule type" value="Genomic_DNA"/>
</dbReference>
<feature type="domain" description="PKD/Chitinase" evidence="3">
    <location>
        <begin position="136"/>
        <end position="216"/>
    </location>
</feature>
<evidence type="ECO:0000256" key="1">
    <source>
        <dbReference type="ARBA" id="ARBA00022737"/>
    </source>
</evidence>
<protein>
    <submittedName>
        <fullName evidence="6">tRNA(Glu)-specific nuclease WapA</fullName>
        <ecNumber evidence="6">3.1.-.-</ecNumber>
    </submittedName>
</protein>
<evidence type="ECO:0000313" key="6">
    <source>
        <dbReference type="EMBL" id="ODJ87393.1"/>
    </source>
</evidence>
<dbReference type="SUPFAM" id="SSF49373">
    <property type="entry name" value="Invasin/intimin cell-adhesion fragments"/>
    <property type="match status" value="1"/>
</dbReference>
<dbReference type="PROSITE" id="PS50818">
    <property type="entry name" value="INTEIN_C_TER"/>
    <property type="match status" value="1"/>
</dbReference>
<feature type="domain" description="Hint" evidence="4">
    <location>
        <begin position="3237"/>
        <end position="3331"/>
    </location>
</feature>
<dbReference type="SUPFAM" id="SSF49313">
    <property type="entry name" value="Cadherin-like"/>
    <property type="match status" value="6"/>
</dbReference>
<organism evidence="6 7">
    <name type="scientific">Candidatus Thiodiazotropha endolucinida</name>
    <dbReference type="NCBI Taxonomy" id="1655433"/>
    <lineage>
        <taxon>Bacteria</taxon>
        <taxon>Pseudomonadati</taxon>
        <taxon>Pseudomonadota</taxon>
        <taxon>Gammaproteobacteria</taxon>
        <taxon>Chromatiales</taxon>
        <taxon>Sedimenticolaceae</taxon>
        <taxon>Candidatus Thiodiazotropha</taxon>
    </lineage>
</organism>
<evidence type="ECO:0000259" key="3">
    <source>
        <dbReference type="SMART" id="SM00089"/>
    </source>
</evidence>
<dbReference type="InterPro" id="IPR036844">
    <property type="entry name" value="Hint_dom_sf"/>
</dbReference>
<name>A0A7Z0VKP7_9GAMM</name>
<dbReference type="InterPro" id="IPR022409">
    <property type="entry name" value="PKD/Chitinase_dom"/>
</dbReference>
<dbReference type="Pfam" id="PF07591">
    <property type="entry name" value="PT-HINT"/>
    <property type="match status" value="1"/>
</dbReference>
<dbReference type="GO" id="GO:0016787">
    <property type="term" value="F:hydrolase activity"/>
    <property type="evidence" value="ECO:0007669"/>
    <property type="project" value="UniProtKB-KW"/>
</dbReference>
<dbReference type="PANTHER" id="PTHR32305">
    <property type="match status" value="1"/>
</dbReference>
<evidence type="ECO:0000256" key="2">
    <source>
        <dbReference type="SAM" id="SignalP"/>
    </source>
</evidence>
<dbReference type="OrthoDB" id="9806238at2"/>
<dbReference type="SMART" id="SM00306">
    <property type="entry name" value="HintN"/>
    <property type="match status" value="1"/>
</dbReference>
<feature type="domain" description="PKD/Chitinase" evidence="3">
    <location>
        <begin position="1419"/>
        <end position="1533"/>
    </location>
</feature>
<dbReference type="SMART" id="SM00089">
    <property type="entry name" value="PKD"/>
    <property type="match status" value="3"/>
</dbReference>
<dbReference type="Gene3D" id="2.60.40.10">
    <property type="entry name" value="Immunoglobulins"/>
    <property type="match status" value="10"/>
</dbReference>
<dbReference type="InterPro" id="IPR030934">
    <property type="entry name" value="Intein_C"/>
</dbReference>
<dbReference type="Pfam" id="PF17963">
    <property type="entry name" value="Big_9"/>
    <property type="match status" value="3"/>
</dbReference>
<dbReference type="InterPro" id="IPR056823">
    <property type="entry name" value="TEN-like_YD-shell"/>
</dbReference>
<dbReference type="InterPro" id="IPR015919">
    <property type="entry name" value="Cadherin-like_sf"/>
</dbReference>
<dbReference type="InterPro" id="IPR036116">
    <property type="entry name" value="FN3_sf"/>
</dbReference>
<dbReference type="GO" id="GO:0005509">
    <property type="term" value="F:calcium ion binding"/>
    <property type="evidence" value="ECO:0007669"/>
    <property type="project" value="InterPro"/>
</dbReference>
<dbReference type="Proteomes" id="UP000094769">
    <property type="component" value="Unassembled WGS sequence"/>
</dbReference>
<dbReference type="InterPro" id="IPR006644">
    <property type="entry name" value="Cadg"/>
</dbReference>
<dbReference type="InterPro" id="IPR050708">
    <property type="entry name" value="T6SS_VgrG/RHS"/>
</dbReference>
<keyword evidence="2" id="KW-0732">Signal</keyword>
<reference evidence="6 7" key="1">
    <citation type="submission" date="2016-06" db="EMBL/GenBank/DDBJ databases">
        <title>Genome sequence of endosymbiont of Candidatus Endolucinida thiodiazotropha.</title>
        <authorList>
            <person name="Poehlein A."/>
            <person name="Koenig S."/>
            <person name="Heiden S.E."/>
            <person name="Thuermer A."/>
            <person name="Voget S."/>
            <person name="Daniel R."/>
            <person name="Markert S."/>
            <person name="Gros O."/>
            <person name="Schweder T."/>
        </authorList>
    </citation>
    <scope>NUCLEOTIDE SEQUENCE [LARGE SCALE GENOMIC DNA]</scope>
    <source>
        <strain evidence="6 7">COS</strain>
    </source>
</reference>
<dbReference type="EC" id="3.1.-.-" evidence="6"/>
<dbReference type="Gene3D" id="2.60.40.3440">
    <property type="match status" value="1"/>
</dbReference>
<dbReference type="SUPFAM" id="SSF49265">
    <property type="entry name" value="Fibronectin type III"/>
    <property type="match status" value="1"/>
</dbReference>
<dbReference type="CDD" id="cd00081">
    <property type="entry name" value="Hint"/>
    <property type="match status" value="1"/>
</dbReference>
<dbReference type="PROSITE" id="PS50817">
    <property type="entry name" value="INTEIN_N_TER"/>
    <property type="match status" value="1"/>
</dbReference>
<dbReference type="InterPro" id="IPR031325">
    <property type="entry name" value="RHS_repeat"/>
</dbReference>
<comment type="caution">
    <text evidence="6">The sequence shown here is derived from an EMBL/GenBank/DDBJ whole genome shotgun (WGS) entry which is preliminary data.</text>
</comment>
<dbReference type="GO" id="GO:0016539">
    <property type="term" value="P:intein-mediated protein splicing"/>
    <property type="evidence" value="ECO:0007669"/>
    <property type="project" value="InterPro"/>
</dbReference>
<evidence type="ECO:0000259" key="4">
    <source>
        <dbReference type="SMART" id="SM00306"/>
    </source>
</evidence>
<dbReference type="Gene3D" id="2.180.10.10">
    <property type="entry name" value="RHS repeat-associated core"/>
    <property type="match status" value="4"/>
</dbReference>
<dbReference type="InterPro" id="IPR003587">
    <property type="entry name" value="Hint_dom_N"/>
</dbReference>
<dbReference type="InterPro" id="IPR035234">
    <property type="entry name" value="IgGFc-bd_N"/>
</dbReference>
<dbReference type="NCBIfam" id="TIGR03696">
    <property type="entry name" value="Rhs_assc_core"/>
    <property type="match status" value="1"/>
</dbReference>
<keyword evidence="7" id="KW-1185">Reference proteome</keyword>
<dbReference type="InterPro" id="IPR006141">
    <property type="entry name" value="Intein_N"/>
</dbReference>
<feature type="domain" description="Dystroglycan-type cadherin-like" evidence="5">
    <location>
        <begin position="225"/>
        <end position="315"/>
    </location>
</feature>
<keyword evidence="6" id="KW-0378">Hydrolase</keyword>
<evidence type="ECO:0000313" key="7">
    <source>
        <dbReference type="Proteomes" id="UP000094769"/>
    </source>
</evidence>
<dbReference type="InterPro" id="IPR008964">
    <property type="entry name" value="Invasin/intimin_cell_adhesion"/>
</dbReference>
<gene>
    <name evidence="6" type="primary">wapA</name>
    <name evidence="6" type="ORF">CODIS_23680</name>
</gene>
<dbReference type="Gene3D" id="2.170.16.10">
    <property type="entry name" value="Hedgehog/Intein (Hint) domain"/>
    <property type="match status" value="1"/>
</dbReference>
<dbReference type="GO" id="GO:0016020">
    <property type="term" value="C:membrane"/>
    <property type="evidence" value="ECO:0007669"/>
    <property type="project" value="InterPro"/>
</dbReference>
<dbReference type="InterPro" id="IPR022385">
    <property type="entry name" value="Rhs_assc_core"/>
</dbReference>
<dbReference type="SMART" id="SM00736">
    <property type="entry name" value="CADG"/>
    <property type="match status" value="2"/>
</dbReference>
<feature type="chain" id="PRO_5031436962" evidence="2">
    <location>
        <begin position="27"/>
        <end position="3478"/>
    </location>
</feature>
<dbReference type="NCBIfam" id="TIGR01643">
    <property type="entry name" value="YD_repeat_2x"/>
    <property type="match status" value="13"/>
</dbReference>
<accession>A0A7Z0VKP7</accession>
<dbReference type="NCBIfam" id="NF012211">
    <property type="entry name" value="tand_rpt_95"/>
    <property type="match status" value="1"/>
</dbReference>
<dbReference type="SUPFAM" id="SSF51294">
    <property type="entry name" value="Hedgehog/intein (Hint) domain"/>
    <property type="match status" value="1"/>
</dbReference>
<dbReference type="PANTHER" id="PTHR32305:SF15">
    <property type="entry name" value="PROTEIN RHSA-RELATED"/>
    <property type="match status" value="1"/>
</dbReference>
<dbReference type="Pfam" id="PF25023">
    <property type="entry name" value="TEN_YD-shell"/>
    <property type="match status" value="1"/>
</dbReference>
<feature type="domain" description="PKD/Chitinase" evidence="3">
    <location>
        <begin position="432"/>
        <end position="491"/>
    </location>
</feature>
<evidence type="ECO:0000259" key="5">
    <source>
        <dbReference type="SMART" id="SM00736"/>
    </source>
</evidence>
<dbReference type="Pfam" id="PF17517">
    <property type="entry name" value="IgGFc_binding"/>
    <property type="match status" value="1"/>
</dbReference>
<dbReference type="Pfam" id="PF05345">
    <property type="entry name" value="He_PIG"/>
    <property type="match status" value="4"/>
</dbReference>
<dbReference type="Pfam" id="PF05593">
    <property type="entry name" value="RHS_repeat"/>
    <property type="match status" value="11"/>
</dbReference>
<sequence>MSSSKYLQRLTAFIFALPVMFNIACAEPIVTDGSDYCLTDFNANASVSEVQLRWVYSGAPQYNVYRSIDDGVSYQSIVQITSSDTHYLDSGLISGASYRYAVKEVNSNGVEVCQSPVVHVTPKERSDNKPPVFTSTPLLTAEVGVVYHYDVDAIDRQGDPVRYSLKSFPAGMSIDSESGLITWTPPQTGEYKVTVRAVDDAGLYDQQTYMLNVSEASTINQAPQIVSTPVTSAMENQAYQYDVDATDPNAGDVITYALVTAPAGMVIDATNGLITWVPGQVDIGTHAVTVAATDPAGLTDSQSFTLQVLDDNRPPSASDIAVTTEEDVVLSIVLQGQDIDGDSISYSIVTQPLNGQLSGVAPNLLYTPNADFNGSDSFTYLTHDGLLGSPTATVDVTVSSVNDAPAIASVPVTSGIENQAYQYQVQVNDPDSNTFSYSLTTSPAGMSIDANGLIAWTPDYAAAGDHPVTVAVQDTLGASGEQFFTLTIADTNRAPVLEPLSDITLDADTTLTLTLNASDADGDELTYQVEGLPAFAHHQDTSIDITPGGNNLGTHGPVVVTVSDGVDSQTLSFTITVVQGNRAPVITSAPTAFVIEGDEWRYTLVADDPDGDSLNYAMIQAPSGAALNPATGLITWPTAGVVLGNYDFLFNVVDGNGGVAEQAVSIQVMPAERALSHVGTEFWIPVSHNMTTIAGGTFDINLVSEGTDTEATIEIAALGVVESLSLTAGQMATYSINLDDFAATEGFTLNALLDNYAIHITAATPVAAYFMSQKVDTTDGFLGLPVASLGREYITATAIMLGKIGIMATVDAGQPGPITTLVATEDNTRVTIDPIMDIFTGGQGQIEAGTPIELTMNRGDVYNLETRGSFKADLTGSTIRADKPIGVFGQMDCVVIPVGYTACDHIVEQLPPVESLAMEYYTAPFWGRTENGRFWHVEYGDTFRAVAPYDNTAVYIDGVLRARLNEGEYFEFRSFNPQQVKASHPILLVQYANSNSFDEGYRELEADFTDPFMVVVPPAEQFLTQYTINTPARSLAYNFINLLAPTAALSTLTLDGQSVDPVLFSEIPNSPYSYSQLPITPGSHHIEAQEPFGAYVYGYDSFESYGYLGGMALSVGHTVASLSLSGDAAQTLDNEWCGEATALNAQGVPVNGARIRFNLAGATNRDAYRFADAHGIVRYCYSGDKSGIDTVTASVNQLSQSVTVEWSIGTQNRPPVVMSLPDLEVVAGESFTYDLLAEDPEGEALVYTLVEGPAGMTLDGSGHVAWPQAQFDLSKYKREQVVLSVTDPQGLETVQRFELREYVPFNTPPVFGEADISLSATLGVPYVYNQDYLQSNLLYLKYQMLVTDADQDAAFVDILTGPDEAYVQRIQSWYTSITRENDRRSRVGATHYLRWIPQQVGEQSFELGLRDARGGTAESRAFTVNVSPNLPPQIVDFNPSSIASMGYQYSYILNVENDVPPHAYANLDDLKVVFEQAPAGMRYDLVMANGTQKLHIYWTPNNHQLGTHTVRLHVEDRLNSSTTEEFTINVVDDNLPPVLTPGGMPNAEVSIPYEYQINASDPDGDSLTYSLAVAPDGMTVNENTGMINWVPTDRYNNTNAWVSYVVTDAQGLTAEKRNLVRIDAFTNRPPEFIPAYRPNYAKVGREYTHQPQAIDREGDYPITYRLGSYSPEPIIDSENGTISWTPTTEGSFWITVAATDSLGNFASNRRITWYVEVVPATIPLDVDLLFTPAEPIDLGESVTLNVIPRNMSTTPQVSLNVDGAPADLDALLASTITPDRVGRIPVTVTVSDGYETVERTTYVVVRDPNDTTPPVVELVSPATATTITSLTDIIGTAQDDNLAEVWLAYKRADQNDAEYIDLYRGSRSFDNEIIANLDPSLLVNGIYHILLQATDSNNNVMGRRASVFVDGDRKVGHFSFTVEDLELSLVGIPITVSRTYDSRRRTEALDFGYGWTIDYQNVRLEESQEPTQGWQQVISQNETFQSGTGLVNTNAICIYPISEKTVSITLPNNDIEKFRVVARPSNGLEGAVSDPNCYMSTDRTYDLFFEAIDGTQSTLETADAQSLYLSDLDNGYLATAGDGQAQPVTRYTLTTRAGYVYQLNQDFGVERITDPNGQTLTYSDMGISHSAGPSVTFTRDGNGRITGVTDPAGRSLVYAYRYTGDLISVTDRNNAVTTYTYTYNNSHGLIDTLDPLGRRLIRNIYDTDGRLIAQEDSDGNRTSFNHDLGANQSVVTNRRGYATQYGYDARGNVTTQVDALNNVTTYTFDARDNQLSQTDALGQVSSATFNADDDQLTQTDPLGNTISYAYNARGQETTITDASGDVFTNTYDAVGNLTGIEDPLGNTAGNTLNSLGQVTSTTDALGNVTSYTYDGNGYKATETDALGAVTSYTRDANGNVLTETRSRTLADNSQVSETTAYEYDALDRVIRTTDALGNVTHSEYDLAGNQVATVDVLGRRTEMIYDAYGRLTETRYPDTTTETKTYDPEGSLLTETDRLGRTTSYAYDALDRRIQVTTPDGVTVQTEYDAVGRVSAEIDERGNRTEYAYDAAGRRISATDAQGNEHRFEYDADGNLIAEIDALNRRTDYVYNALDQRISVIHDDNSNRNETYDALSRRTVQTDEAGIETSYAYDALGRLILVTDALGGQTTYSYDEAGNKLTQTDAAGRTTHWDYDALGRVTARELPLGQRESFAYDANGNLISHVDFNGQSTSHQYDSDNRLVQSDYADGRIEQFSYDAVGNRAQVLVTLPGGTTEITTYAYDARDRLISETQPDGVTLAYQYDAAGNRTRVTLTRGGTVTTTGYGYDSLNRLQSVTDAAGITSYGYDAVGNRTSVSYPNGSSEVYVYDSLNRLTRKETYDGASTLIRAYDYTLHATGRRIGIDEQSGRSTAYGYDDLYRLTSESITDSQNGNYSASYQYDGVGNRIYSTIDGVQTAYTYDANDRLTQQGGTSYTYDNNGNTLSETLDTDTTTYSYNAKNELISVELGGITTQYRYNPNGIRTSKTESGVTTRYIVDENRDYAQVLIEDDGASQVSYTYGDDLISQDRSGEIHYYHYDGLGSTRSLTDSQGILANTYDYEAFGEVLNQIGAVENGYLYAGEQFDPTLDQYYLRARYYDPSQGRFTQQDTWMGRNHDPITLHKYLYAHADPGNLIDPSGNFSIGGMISAINVMGTLSTIATTTYDVFTLSTDGDGLTSREAGTLLLASLSLRVLKLTKAKGFSKSKGSKKNNRCKKKNSFSEGTLVDTPDGKVAIENIEIGDLVLAYDELNEELVYREIIHLIQGEKALYLEIQFNSGDVINATPEHPFYVSGQWVHAKDLIVGDKVKNAEQQIVITGIKPISNVVKTYNLTVASAHNYHIGNSSVLVKNCSPEYGGGALPGSLSVGVERVIQGFVNVTGVGITVVGSQAYTGGYAHGSDWDFIVDGPLNHKLRKKIRRFLPRGPVGTGEHARTGQDIFSRAENPLDKRRPYIKFTPE</sequence>
<feature type="signal peptide" evidence="2">
    <location>
        <begin position="1"/>
        <end position="26"/>
    </location>
</feature>
<proteinExistence type="predicted"/>
<dbReference type="RefSeq" id="WP_069124945.1">
    <property type="nucleotide sequence ID" value="NZ_MARB01000012.1"/>
</dbReference>
<dbReference type="InterPro" id="IPR006530">
    <property type="entry name" value="YD"/>
</dbReference>
<keyword evidence="1" id="KW-0677">Repeat</keyword>